<sequence length="654" mass="74070">MCDRRTFLSSQSLPEQEVDHVSQLSENLSQLFLNEEYSDITLQVEGQSFPGHRVILGSRSDYFRALLYGGMKESTLSTVELKATSAVPFRMLLKYIYTGRMNLSSLKEDLLLDVLGLANQYGFKELEASISDYLKAILSVYNVCMIYDVATLFSLTSLRQTCFDYMDRQAQEVLSSDAFTSISANSLHVMISRDSFCANEIDIFRAVLRWTKVNSSEKEGISEILNAIRLPLMTLPDLLNEVRPTGLMQPDAILDAIKERVELRVMELNYRGILLPEENVASLRHGAQVLQGEVKTALLDGDTLNYDMDHGFTRHPIEDSVNKGIVVKLGTQCIVNHMRLLLWDKDMRSYSYYIEVSMDEKDWVKVGDHSKYLCRSWQRLYFTPRVIRYFTYRFVRVVGTHNTVNRVFHLVALEAMHTKDTCETANGLIVPCNNIATIQQSAMVIEGVSRCRNALINGDTQNYDWDSGYTCHQLGSGAIVVQLTQPYLVDSMRMLLWDCDNRTYCYYIEVSIDNQTWDVVCDRSKQPCQSWQMIKFSKRPVVFIRIVGTHNTANEVFHVVHFECPASPEPESCNSPSGSNTRDRQDDVVRPTRSEGGASASSLSADNAEHGGPVRRETAQEQPRPSALDRVNLQGLGNQNWSGSNHGPTQGDPR</sequence>
<feature type="compositionally biased region" description="Polar residues" evidence="1">
    <location>
        <begin position="635"/>
        <end position="648"/>
    </location>
</feature>
<feature type="region of interest" description="Disordered" evidence="1">
    <location>
        <begin position="568"/>
        <end position="654"/>
    </location>
</feature>
<dbReference type="SUPFAM" id="SSF54695">
    <property type="entry name" value="POZ domain"/>
    <property type="match status" value="1"/>
</dbReference>
<dbReference type="Pfam" id="PF00651">
    <property type="entry name" value="BTB"/>
    <property type="match status" value="1"/>
</dbReference>
<protein>
    <submittedName>
        <fullName evidence="4 5">BTB/POZ domain-containing protein 9-like isoform X1</fullName>
    </submittedName>
</protein>
<dbReference type="CDD" id="cd18287">
    <property type="entry name" value="BTB_POZ_BTBD9"/>
    <property type="match status" value="1"/>
</dbReference>
<name>A0ABM1E7T3_PRICU</name>
<evidence type="ECO:0000313" key="4">
    <source>
        <dbReference type="RefSeq" id="XP_014668253.1"/>
    </source>
</evidence>
<reference evidence="4 5" key="1">
    <citation type="submission" date="2025-05" db="UniProtKB">
        <authorList>
            <consortium name="RefSeq"/>
        </authorList>
    </citation>
    <scope>IDENTIFICATION</scope>
</reference>
<evidence type="ECO:0000313" key="5">
    <source>
        <dbReference type="RefSeq" id="XP_014668254.1"/>
    </source>
</evidence>
<dbReference type="RefSeq" id="XP_014668254.1">
    <property type="nucleotide sequence ID" value="XM_014812768.1"/>
</dbReference>
<dbReference type="SMART" id="SM00875">
    <property type="entry name" value="BACK"/>
    <property type="match status" value="1"/>
</dbReference>
<dbReference type="Pfam" id="PF07707">
    <property type="entry name" value="BACK"/>
    <property type="match status" value="1"/>
</dbReference>
<dbReference type="PANTHER" id="PTHR46306:SF1">
    <property type="entry name" value="BTB_POZ DOMAIN-CONTAINING PROTEIN 9"/>
    <property type="match status" value="1"/>
</dbReference>
<evidence type="ECO:0000259" key="2">
    <source>
        <dbReference type="PROSITE" id="PS50097"/>
    </source>
</evidence>
<feature type="domain" description="BTB" evidence="2">
    <location>
        <begin position="38"/>
        <end position="105"/>
    </location>
</feature>
<dbReference type="InterPro" id="IPR011333">
    <property type="entry name" value="SKP1/BTB/POZ_sf"/>
</dbReference>
<dbReference type="Gene3D" id="2.60.120.260">
    <property type="entry name" value="Galactose-binding domain-like"/>
    <property type="match status" value="2"/>
</dbReference>
<feature type="compositionally biased region" description="Basic and acidic residues" evidence="1">
    <location>
        <begin position="607"/>
        <end position="619"/>
    </location>
</feature>
<dbReference type="InterPro" id="IPR000210">
    <property type="entry name" value="BTB/POZ_dom"/>
</dbReference>
<organism evidence="3 5">
    <name type="scientific">Priapulus caudatus</name>
    <name type="common">Priapulid worm</name>
    <dbReference type="NCBI Taxonomy" id="37621"/>
    <lineage>
        <taxon>Eukaryota</taxon>
        <taxon>Metazoa</taxon>
        <taxon>Ecdysozoa</taxon>
        <taxon>Scalidophora</taxon>
        <taxon>Priapulida</taxon>
        <taxon>Priapulimorpha</taxon>
        <taxon>Priapulimorphida</taxon>
        <taxon>Priapulidae</taxon>
        <taxon>Priapulus</taxon>
    </lineage>
</organism>
<dbReference type="GeneID" id="106809618"/>
<dbReference type="InterPro" id="IPR034091">
    <property type="entry name" value="BTBD9_BACK-like_dom"/>
</dbReference>
<dbReference type="InterPro" id="IPR011705">
    <property type="entry name" value="BACK"/>
</dbReference>
<dbReference type="InterPro" id="IPR052407">
    <property type="entry name" value="BTB_POZ_domain_cont_9"/>
</dbReference>
<dbReference type="PROSITE" id="PS50097">
    <property type="entry name" value="BTB"/>
    <property type="match status" value="1"/>
</dbReference>
<dbReference type="RefSeq" id="XP_014668253.1">
    <property type="nucleotide sequence ID" value="XM_014812767.1"/>
</dbReference>
<dbReference type="CDD" id="cd14822">
    <property type="entry name" value="BACK_BTBD9"/>
    <property type="match status" value="1"/>
</dbReference>
<dbReference type="Gene3D" id="1.25.40.420">
    <property type="match status" value="1"/>
</dbReference>
<accession>A0ABM1E7T3</accession>
<dbReference type="SMART" id="SM00225">
    <property type="entry name" value="BTB"/>
    <property type="match status" value="1"/>
</dbReference>
<dbReference type="Gene3D" id="3.30.710.10">
    <property type="entry name" value="Potassium Channel Kv1.1, Chain A"/>
    <property type="match status" value="1"/>
</dbReference>
<evidence type="ECO:0000313" key="3">
    <source>
        <dbReference type="Proteomes" id="UP000695022"/>
    </source>
</evidence>
<feature type="compositionally biased region" description="Basic and acidic residues" evidence="1">
    <location>
        <begin position="581"/>
        <end position="593"/>
    </location>
</feature>
<dbReference type="PANTHER" id="PTHR46306">
    <property type="entry name" value="BTB/POZ DOMAIN-CONTAINING PROTEIN 9"/>
    <property type="match status" value="1"/>
</dbReference>
<dbReference type="SUPFAM" id="SSF49785">
    <property type="entry name" value="Galactose-binding domain-like"/>
    <property type="match status" value="2"/>
</dbReference>
<evidence type="ECO:0000256" key="1">
    <source>
        <dbReference type="SAM" id="MobiDB-lite"/>
    </source>
</evidence>
<keyword evidence="3" id="KW-1185">Reference proteome</keyword>
<proteinExistence type="predicted"/>
<dbReference type="InterPro" id="IPR008979">
    <property type="entry name" value="Galactose-bd-like_sf"/>
</dbReference>
<dbReference type="Proteomes" id="UP000695022">
    <property type="component" value="Unplaced"/>
</dbReference>
<gene>
    <name evidence="4 5" type="primary">LOC106809618</name>
</gene>